<dbReference type="InterPro" id="IPR004675">
    <property type="entry name" value="AhpD_core"/>
</dbReference>
<evidence type="ECO:0000259" key="1">
    <source>
        <dbReference type="Pfam" id="PF02627"/>
    </source>
</evidence>
<reference evidence="3" key="1">
    <citation type="submission" date="2016-12" db="EMBL/GenBank/DDBJ databases">
        <authorList>
            <person name="Rodrigo-Torres L."/>
            <person name="Arahal R.D."/>
            <person name="Lucena T."/>
        </authorList>
    </citation>
    <scope>NUCLEOTIDE SEQUENCE [LARGE SCALE GENOMIC DNA]</scope>
</reference>
<protein>
    <submittedName>
        <fullName evidence="2">Carboxymuconolactone decarboxylase family protein</fullName>
    </submittedName>
</protein>
<dbReference type="AlphaFoldDB" id="A0A1M7YYL9"/>
<evidence type="ECO:0000313" key="3">
    <source>
        <dbReference type="Proteomes" id="UP000184600"/>
    </source>
</evidence>
<evidence type="ECO:0000313" key="2">
    <source>
        <dbReference type="EMBL" id="SHO57731.1"/>
    </source>
</evidence>
<dbReference type="GO" id="GO:0051920">
    <property type="term" value="F:peroxiredoxin activity"/>
    <property type="evidence" value="ECO:0007669"/>
    <property type="project" value="InterPro"/>
</dbReference>
<feature type="domain" description="Carboxymuconolactone decarboxylase-like" evidence="1">
    <location>
        <begin position="40"/>
        <end position="99"/>
    </location>
</feature>
<dbReference type="RefSeq" id="WP_234976428.1">
    <property type="nucleotide sequence ID" value="NZ_AP024898.1"/>
</dbReference>
<dbReference type="NCBIfam" id="TIGR00778">
    <property type="entry name" value="ahpD_dom"/>
    <property type="match status" value="1"/>
</dbReference>
<dbReference type="InterPro" id="IPR003779">
    <property type="entry name" value="CMD-like"/>
</dbReference>
<dbReference type="Proteomes" id="UP000184600">
    <property type="component" value="Unassembled WGS sequence"/>
</dbReference>
<dbReference type="EMBL" id="FRFG01000047">
    <property type="protein sequence ID" value="SHO57731.1"/>
    <property type="molecule type" value="Genomic_DNA"/>
</dbReference>
<sequence>MMSQRANYYLSAPRAFDLLLEQESILKAQFEAIPELGITLWELVKLRVSQINHCAFCLEMHSTQAAEAGESSQRMIALNAWRDSPLFTESEQQALRFTEQLVTGQSIDQNNYQALVATFGETGLTYLTLAVNAISGWNRVVKVFLPEIGSWRQVSS</sequence>
<dbReference type="PANTHER" id="PTHR34846">
    <property type="entry name" value="4-CARBOXYMUCONOLACTONE DECARBOXYLASE FAMILY PROTEIN (AFU_ORTHOLOGUE AFUA_6G11590)"/>
    <property type="match status" value="1"/>
</dbReference>
<organism evidence="2 3">
    <name type="scientific">Vibrio quintilis</name>
    <dbReference type="NCBI Taxonomy" id="1117707"/>
    <lineage>
        <taxon>Bacteria</taxon>
        <taxon>Pseudomonadati</taxon>
        <taxon>Pseudomonadota</taxon>
        <taxon>Gammaproteobacteria</taxon>
        <taxon>Vibrionales</taxon>
        <taxon>Vibrionaceae</taxon>
        <taxon>Vibrio</taxon>
    </lineage>
</organism>
<dbReference type="STRING" id="1117707.VQ7734_03501"/>
<dbReference type="Pfam" id="PF02627">
    <property type="entry name" value="CMD"/>
    <property type="match status" value="1"/>
</dbReference>
<accession>A0A1M7YYL9</accession>
<name>A0A1M7YYL9_9VIBR</name>
<dbReference type="PANTHER" id="PTHR34846:SF10">
    <property type="entry name" value="CYTOPLASMIC PROTEIN"/>
    <property type="match status" value="1"/>
</dbReference>
<keyword evidence="3" id="KW-1185">Reference proteome</keyword>
<gene>
    <name evidence="2" type="ORF">VQ7734_03501</name>
</gene>
<dbReference type="InterPro" id="IPR029032">
    <property type="entry name" value="AhpD-like"/>
</dbReference>
<dbReference type="Gene3D" id="1.20.1290.10">
    <property type="entry name" value="AhpD-like"/>
    <property type="match status" value="1"/>
</dbReference>
<proteinExistence type="predicted"/>
<dbReference type="SUPFAM" id="SSF69118">
    <property type="entry name" value="AhpD-like"/>
    <property type="match status" value="1"/>
</dbReference>